<evidence type="ECO:0000259" key="2">
    <source>
        <dbReference type="Pfam" id="PF13472"/>
    </source>
</evidence>
<dbReference type="RefSeq" id="WP_168441942.1">
    <property type="nucleotide sequence ID" value="NZ_CAAHFG010000001.1"/>
</dbReference>
<dbReference type="PANTHER" id="PTHR30383">
    <property type="entry name" value="THIOESTERASE 1/PROTEASE 1/LYSOPHOSPHOLIPASE L1"/>
    <property type="match status" value="1"/>
</dbReference>
<proteinExistence type="predicted"/>
<accession>A0A6C2TXA8</accession>
<organism evidence="3 4">
    <name type="scientific">Pontiella desulfatans</name>
    <dbReference type="NCBI Taxonomy" id="2750659"/>
    <lineage>
        <taxon>Bacteria</taxon>
        <taxon>Pseudomonadati</taxon>
        <taxon>Kiritimatiellota</taxon>
        <taxon>Kiritimatiellia</taxon>
        <taxon>Kiritimatiellales</taxon>
        <taxon>Pontiellaceae</taxon>
        <taxon>Pontiella</taxon>
    </lineage>
</organism>
<dbReference type="CDD" id="cd01834">
    <property type="entry name" value="SGNH_hydrolase_like_2"/>
    <property type="match status" value="1"/>
</dbReference>
<dbReference type="Gene3D" id="3.40.50.1110">
    <property type="entry name" value="SGNH hydrolase"/>
    <property type="match status" value="1"/>
</dbReference>
<evidence type="ECO:0000256" key="1">
    <source>
        <dbReference type="SAM" id="SignalP"/>
    </source>
</evidence>
<evidence type="ECO:0000313" key="3">
    <source>
        <dbReference type="EMBL" id="VGO12233.1"/>
    </source>
</evidence>
<dbReference type="InterPro" id="IPR036514">
    <property type="entry name" value="SGNH_hydro_sf"/>
</dbReference>
<dbReference type="PANTHER" id="PTHR30383:SF5">
    <property type="entry name" value="SGNH HYDROLASE-TYPE ESTERASE DOMAIN-CONTAINING PROTEIN"/>
    <property type="match status" value="1"/>
</dbReference>
<dbReference type="GO" id="GO:0004622">
    <property type="term" value="F:phosphatidylcholine lysophospholipase activity"/>
    <property type="evidence" value="ECO:0007669"/>
    <property type="project" value="TreeGrafter"/>
</dbReference>
<gene>
    <name evidence="3" type="ORF">PDESU_00784</name>
</gene>
<name>A0A6C2TXA8_PONDE</name>
<keyword evidence="4" id="KW-1185">Reference proteome</keyword>
<evidence type="ECO:0000313" key="4">
    <source>
        <dbReference type="Proteomes" id="UP000366872"/>
    </source>
</evidence>
<keyword evidence="1" id="KW-0732">Signal</keyword>
<dbReference type="Proteomes" id="UP000366872">
    <property type="component" value="Unassembled WGS sequence"/>
</dbReference>
<dbReference type="Pfam" id="PF13472">
    <property type="entry name" value="Lipase_GDSL_2"/>
    <property type="match status" value="1"/>
</dbReference>
<feature type="domain" description="SGNH hydrolase-type esterase" evidence="2">
    <location>
        <begin position="28"/>
        <end position="222"/>
    </location>
</feature>
<feature type="signal peptide" evidence="1">
    <location>
        <begin position="1"/>
        <end position="22"/>
    </location>
</feature>
<dbReference type="AlphaFoldDB" id="A0A6C2TXA8"/>
<dbReference type="InterPro" id="IPR051532">
    <property type="entry name" value="Ester_Hydrolysis_Enzymes"/>
</dbReference>
<sequence length="314" mass="34518">MTINIKPLLCLACLAIAFNAAAKERWLFLGDSITQGGHYTDHIETWLLLNQADAPEVINLGLSSETVSGLSEPDHPFPRPDLHTRLDRVLERTNPDVVIACYGMNCAIYHPFSNERLAAYQTGINKLVADAQAIGAKVILLTPPPFAGRIKPKAPPGEGESFGFKHPASDYNEVLAKYGEWIMTLNGKNGVRAFSIRPPIEKFMEKCYPREPIHPNTYGHELMAEAFLQALGYQTGSDLLETGSSPHATDPQWNTVIGLVKEQRLAYDRALLNDIGHGNPGVMKKKTLPLPEAEAKAKALDAEIQKAINAAMRE</sequence>
<reference evidence="3 4" key="1">
    <citation type="submission" date="2019-04" db="EMBL/GenBank/DDBJ databases">
        <authorList>
            <person name="Van Vliet M D."/>
        </authorList>
    </citation>
    <scope>NUCLEOTIDE SEQUENCE [LARGE SCALE GENOMIC DNA]</scope>
    <source>
        <strain evidence="3 4">F1</strain>
    </source>
</reference>
<dbReference type="InterPro" id="IPR013830">
    <property type="entry name" value="SGNH_hydro"/>
</dbReference>
<dbReference type="EMBL" id="CAAHFG010000001">
    <property type="protein sequence ID" value="VGO12233.1"/>
    <property type="molecule type" value="Genomic_DNA"/>
</dbReference>
<feature type="chain" id="PRO_5025499016" description="SGNH hydrolase-type esterase domain-containing protein" evidence="1">
    <location>
        <begin position="23"/>
        <end position="314"/>
    </location>
</feature>
<protein>
    <recommendedName>
        <fullName evidence="2">SGNH hydrolase-type esterase domain-containing protein</fullName>
    </recommendedName>
</protein>
<dbReference type="SUPFAM" id="SSF52266">
    <property type="entry name" value="SGNH hydrolase"/>
    <property type="match status" value="1"/>
</dbReference>